<dbReference type="Proteomes" id="UP000199155">
    <property type="component" value="Unassembled WGS sequence"/>
</dbReference>
<keyword evidence="2" id="KW-1185">Reference proteome</keyword>
<reference evidence="1 2" key="1">
    <citation type="submission" date="2016-10" db="EMBL/GenBank/DDBJ databases">
        <authorList>
            <person name="de Groot N.N."/>
        </authorList>
    </citation>
    <scope>NUCLEOTIDE SEQUENCE [LARGE SCALE GENOMIC DNA]</scope>
    <source>
        <strain evidence="1 2">CGMCC 4.5727</strain>
    </source>
</reference>
<sequence>MTHPGYENHVQGDVVHGDKVGRDQYRPGDHARITVTNQEAVSGAEINAAIAELRAFLSELADRGAITADGSVTDPGAVVTAVQAEPGRLRALTRAVAGGAREAVLSAVQGGVAAMVTALVRTM</sequence>
<organism evidence="1 2">
    <name type="scientific">Streptomyces indicus</name>
    <dbReference type="NCBI Taxonomy" id="417292"/>
    <lineage>
        <taxon>Bacteria</taxon>
        <taxon>Bacillati</taxon>
        <taxon>Actinomycetota</taxon>
        <taxon>Actinomycetes</taxon>
        <taxon>Kitasatosporales</taxon>
        <taxon>Streptomycetaceae</taxon>
        <taxon>Streptomyces</taxon>
    </lineage>
</organism>
<dbReference type="STRING" id="417292.SAMN05421806_11687"/>
<dbReference type="EMBL" id="FNFF01000016">
    <property type="protein sequence ID" value="SDL01786.1"/>
    <property type="molecule type" value="Genomic_DNA"/>
</dbReference>
<evidence type="ECO:0000313" key="2">
    <source>
        <dbReference type="Proteomes" id="UP000199155"/>
    </source>
</evidence>
<evidence type="ECO:0000313" key="1">
    <source>
        <dbReference type="EMBL" id="SDL01786.1"/>
    </source>
</evidence>
<gene>
    <name evidence="1" type="ORF">SAMN05421806_11687</name>
</gene>
<accession>A0A1G9GMB1</accession>
<protein>
    <submittedName>
        <fullName evidence="1">Uncharacterized protein</fullName>
    </submittedName>
</protein>
<proteinExistence type="predicted"/>
<name>A0A1G9GMB1_9ACTN</name>
<dbReference type="AlphaFoldDB" id="A0A1G9GMB1"/>